<keyword evidence="2" id="KW-1185">Reference proteome</keyword>
<accession>A0AAD6MTD9</accession>
<name>A0AAD6MTD9_9EURO</name>
<evidence type="ECO:0000313" key="2">
    <source>
        <dbReference type="Proteomes" id="UP001215712"/>
    </source>
</evidence>
<reference evidence="1" key="1">
    <citation type="journal article" date="2023" name="IMA Fungus">
        <title>Comparative genomic study of the Penicillium genus elucidates a diverse pangenome and 15 lateral gene transfer events.</title>
        <authorList>
            <person name="Petersen C."/>
            <person name="Sorensen T."/>
            <person name="Nielsen M.R."/>
            <person name="Sondergaard T.E."/>
            <person name="Sorensen J.L."/>
            <person name="Fitzpatrick D.A."/>
            <person name="Frisvad J.C."/>
            <person name="Nielsen K.L."/>
        </authorList>
    </citation>
    <scope>NUCLEOTIDE SEQUENCE</scope>
    <source>
        <strain evidence="1">IBT 17514</strain>
    </source>
</reference>
<dbReference type="Proteomes" id="UP001215712">
    <property type="component" value="Unassembled WGS sequence"/>
</dbReference>
<gene>
    <name evidence="1" type="ORF">N7493_009225</name>
</gene>
<evidence type="ECO:0000313" key="1">
    <source>
        <dbReference type="EMBL" id="KAJ5712757.1"/>
    </source>
</evidence>
<dbReference type="EMBL" id="JAQJAN010000013">
    <property type="protein sequence ID" value="KAJ5712757.1"/>
    <property type="molecule type" value="Genomic_DNA"/>
</dbReference>
<protein>
    <submittedName>
        <fullName evidence="1">Uncharacterized protein</fullName>
    </submittedName>
</protein>
<comment type="caution">
    <text evidence="1">The sequence shown here is derived from an EMBL/GenBank/DDBJ whole genome shotgun (WGS) entry which is preliminary data.</text>
</comment>
<organism evidence="1 2">
    <name type="scientific">Penicillium malachiteum</name>
    <dbReference type="NCBI Taxonomy" id="1324776"/>
    <lineage>
        <taxon>Eukaryota</taxon>
        <taxon>Fungi</taxon>
        <taxon>Dikarya</taxon>
        <taxon>Ascomycota</taxon>
        <taxon>Pezizomycotina</taxon>
        <taxon>Eurotiomycetes</taxon>
        <taxon>Eurotiomycetidae</taxon>
        <taxon>Eurotiales</taxon>
        <taxon>Aspergillaceae</taxon>
        <taxon>Penicillium</taxon>
    </lineage>
</organism>
<dbReference type="AlphaFoldDB" id="A0AAD6MTD9"/>
<sequence>MSNSGGNVSESNRALRTRRTLRPTESMLQSQNNFISSPRTRHSSIEVSTYANPIPRTAEELASAVKFLDAAREAGRPWPEVADEYAEIFRVKRSAKSLSLYLSKNRAPLRNGPQPQTMSSIPVSTMKNWIPMRPIEKKEGGKFVDNALSAGHHWDKVRRDYALEFGVCRAKVALGHLRNKYLKSIFRL</sequence>
<reference evidence="1" key="2">
    <citation type="submission" date="2023-01" db="EMBL/GenBank/DDBJ databases">
        <authorList>
            <person name="Petersen C."/>
        </authorList>
    </citation>
    <scope>NUCLEOTIDE SEQUENCE</scope>
    <source>
        <strain evidence="1">IBT 17514</strain>
    </source>
</reference>
<proteinExistence type="predicted"/>